<proteinExistence type="predicted"/>
<evidence type="ECO:0000313" key="2">
    <source>
        <dbReference type="EMBL" id="RFC83230.1"/>
    </source>
</evidence>
<gene>
    <name evidence="1" type="ORF">ACFODO_09950</name>
    <name evidence="2" type="ORF">C9E89_012555</name>
</gene>
<dbReference type="RefSeq" id="WP_107008685.1">
    <property type="nucleotide sequence ID" value="NZ_JBHRSF010000031.1"/>
</dbReference>
<name>A0A371YP24_9GAMM</name>
<reference evidence="1" key="4">
    <citation type="submission" date="2024-09" db="EMBL/GenBank/DDBJ databases">
        <authorList>
            <person name="Sun Q."/>
            <person name="Mori K."/>
        </authorList>
    </citation>
    <scope>NUCLEOTIDE SEQUENCE</scope>
    <source>
        <strain evidence="1">KCTC 62575</strain>
    </source>
</reference>
<dbReference type="AlphaFoldDB" id="A0A371YP24"/>
<reference evidence="1" key="1">
    <citation type="journal article" date="2014" name="Int. J. Syst. Evol. Microbiol.">
        <title>Complete genome of a new Firmicutes species belonging to the dominant human colonic microbiota ('Ruminococcus bicirculans') reveals two chromosomes and a selective capacity to utilize plant glucans.</title>
        <authorList>
            <consortium name="NISC Comparative Sequencing Program"/>
            <person name="Wegmann U."/>
            <person name="Louis P."/>
            <person name="Goesmann A."/>
            <person name="Henrissat B."/>
            <person name="Duncan S.H."/>
            <person name="Flint H.J."/>
        </authorList>
    </citation>
    <scope>NUCLEOTIDE SEQUENCE</scope>
    <source>
        <strain evidence="1">KCTC 62575</strain>
    </source>
</reference>
<reference evidence="2 3" key="2">
    <citation type="submission" date="2018-08" db="EMBL/GenBank/DDBJ databases">
        <title>The draft genome of Acinetobacter sichuanensis strain WCHAc060041.</title>
        <authorList>
            <person name="Qin J."/>
            <person name="Feng Y."/>
            <person name="Zong Z."/>
        </authorList>
    </citation>
    <scope>NUCLEOTIDE SEQUENCE [LARGE SCALE GENOMIC DNA]</scope>
    <source>
        <strain evidence="2 3">WCHAc060041</strain>
    </source>
</reference>
<comment type="caution">
    <text evidence="2">The sequence shown here is derived from an EMBL/GenBank/DDBJ whole genome shotgun (WGS) entry which is preliminary data.</text>
</comment>
<accession>A0A371YP24</accession>
<dbReference type="EMBL" id="JBHRSF010000031">
    <property type="protein sequence ID" value="MFC2995586.1"/>
    <property type="molecule type" value="Genomic_DNA"/>
</dbReference>
<organism evidence="2 3">
    <name type="scientific">Acinetobacter sichuanensis</name>
    <dbReference type="NCBI Taxonomy" id="2136183"/>
    <lineage>
        <taxon>Bacteria</taxon>
        <taxon>Pseudomonadati</taxon>
        <taxon>Pseudomonadota</taxon>
        <taxon>Gammaproteobacteria</taxon>
        <taxon>Moraxellales</taxon>
        <taxon>Moraxellaceae</taxon>
        <taxon>Acinetobacter</taxon>
    </lineage>
</organism>
<reference evidence="4" key="3">
    <citation type="journal article" date="2019" name="Int. J. Syst. Evol. Microbiol.">
        <title>The Global Catalogue of Microorganisms (GCM) 10K type strain sequencing project: providing services to taxonomists for standard genome sequencing and annotation.</title>
        <authorList>
            <consortium name="The Broad Institute Genomics Platform"/>
            <consortium name="The Broad Institute Genome Sequencing Center for Infectious Disease"/>
            <person name="Wu L."/>
            <person name="Ma J."/>
        </authorList>
    </citation>
    <scope>NUCLEOTIDE SEQUENCE [LARGE SCALE GENOMIC DNA]</scope>
    <source>
        <strain evidence="4">KCTC 62575</strain>
    </source>
</reference>
<evidence type="ECO:0000313" key="4">
    <source>
        <dbReference type="Proteomes" id="UP001595455"/>
    </source>
</evidence>
<sequence length="145" mass="16852">MQFFDLSQKFNLDDILIPHHTLDELKMQEWFLSKVRVDHDCLSTNDFLEGQAILKSNKNIEIELEWQIIDTGHSLQVLFKGIETVVCEQTLIVVKGVHLIDAAQRKISTQAFSLWIDGTLLPLLPNIRSEIKARLNLWDYVEYTD</sequence>
<dbReference type="OrthoDB" id="6709991at2"/>
<protein>
    <submittedName>
        <fullName evidence="2">Uncharacterized protein</fullName>
    </submittedName>
</protein>
<dbReference type="Proteomes" id="UP001595455">
    <property type="component" value="Unassembled WGS sequence"/>
</dbReference>
<evidence type="ECO:0000313" key="3">
    <source>
        <dbReference type="Proteomes" id="UP000240957"/>
    </source>
</evidence>
<dbReference type="EMBL" id="PYIX02000020">
    <property type="protein sequence ID" value="RFC83230.1"/>
    <property type="molecule type" value="Genomic_DNA"/>
</dbReference>
<dbReference type="Proteomes" id="UP000240957">
    <property type="component" value="Unassembled WGS sequence"/>
</dbReference>
<keyword evidence="4" id="KW-1185">Reference proteome</keyword>
<evidence type="ECO:0000313" key="1">
    <source>
        <dbReference type="EMBL" id="MFC2995586.1"/>
    </source>
</evidence>